<dbReference type="PANTHER" id="PTHR12553:SF70">
    <property type="entry name" value="RIBONUCLEASE Z"/>
    <property type="match status" value="1"/>
</dbReference>
<evidence type="ECO:0000256" key="9">
    <source>
        <dbReference type="ARBA" id="ARBA00022801"/>
    </source>
</evidence>
<dbReference type="CDD" id="cd07718">
    <property type="entry name" value="RNaseZ_ELAC1_ELAC2-C-term-like_MBL-fold"/>
    <property type="match status" value="1"/>
</dbReference>
<keyword evidence="10" id="KW-0862">Zinc</keyword>
<evidence type="ECO:0000256" key="4">
    <source>
        <dbReference type="ARBA" id="ARBA00012477"/>
    </source>
</evidence>
<evidence type="ECO:0000313" key="13">
    <source>
        <dbReference type="EMBL" id="CAD8576731.1"/>
    </source>
</evidence>
<dbReference type="GO" id="GO:0046872">
    <property type="term" value="F:metal ion binding"/>
    <property type="evidence" value="ECO:0007669"/>
    <property type="project" value="UniProtKB-KW"/>
</dbReference>
<dbReference type="InterPro" id="IPR001279">
    <property type="entry name" value="Metallo-B-lactamas"/>
</dbReference>
<comment type="similarity">
    <text evidence="3">Belongs to the RNase Z family.</text>
</comment>
<dbReference type="GO" id="GO:0005739">
    <property type="term" value="C:mitochondrion"/>
    <property type="evidence" value="ECO:0007669"/>
    <property type="project" value="TreeGrafter"/>
</dbReference>
<keyword evidence="8" id="KW-0255">Endonuclease</keyword>
<keyword evidence="7" id="KW-0479">Metal-binding</keyword>
<comment type="catalytic activity">
    <reaction evidence="1">
        <text>Endonucleolytic cleavage of RNA, removing extra 3' nucleotides from tRNA precursor, generating 3' termini of tRNAs. A 3'-hydroxy group is left at the tRNA terminus and a 5'-phosphoryl group is left at the trailer molecule.</text>
        <dbReference type="EC" id="3.1.26.11"/>
    </reaction>
</comment>
<accession>A0A7S0PIN0</accession>
<dbReference type="SUPFAM" id="SSF56281">
    <property type="entry name" value="Metallo-hydrolase/oxidoreductase"/>
    <property type="match status" value="1"/>
</dbReference>
<evidence type="ECO:0000256" key="6">
    <source>
        <dbReference type="ARBA" id="ARBA00022722"/>
    </source>
</evidence>
<dbReference type="GO" id="GO:0042781">
    <property type="term" value="F:3'-tRNA processing endoribonuclease activity"/>
    <property type="evidence" value="ECO:0007669"/>
    <property type="project" value="UniProtKB-EC"/>
</dbReference>
<gene>
    <name evidence="13" type="ORF">OMED0929_LOCUS829</name>
</gene>
<dbReference type="GO" id="GO:1990180">
    <property type="term" value="P:mitochondrial tRNA 3'-end processing"/>
    <property type="evidence" value="ECO:0007669"/>
    <property type="project" value="TreeGrafter"/>
</dbReference>
<feature type="compositionally biased region" description="Basic and acidic residues" evidence="11">
    <location>
        <begin position="190"/>
        <end position="202"/>
    </location>
</feature>
<feature type="domain" description="Metallo-beta-lactamase" evidence="12">
    <location>
        <begin position="486"/>
        <end position="713"/>
    </location>
</feature>
<evidence type="ECO:0000256" key="10">
    <source>
        <dbReference type="ARBA" id="ARBA00022833"/>
    </source>
</evidence>
<dbReference type="Pfam" id="PF12706">
    <property type="entry name" value="Lactamase_B_2"/>
    <property type="match status" value="1"/>
</dbReference>
<evidence type="ECO:0000256" key="7">
    <source>
        <dbReference type="ARBA" id="ARBA00022723"/>
    </source>
</evidence>
<dbReference type="EC" id="3.1.26.11" evidence="4"/>
<dbReference type="AlphaFoldDB" id="A0A7S0PIN0"/>
<reference evidence="13" key="1">
    <citation type="submission" date="2021-01" db="EMBL/GenBank/DDBJ databases">
        <authorList>
            <person name="Corre E."/>
            <person name="Pelletier E."/>
            <person name="Niang G."/>
            <person name="Scheremetjew M."/>
            <person name="Finn R."/>
            <person name="Kale V."/>
            <person name="Holt S."/>
            <person name="Cochrane G."/>
            <person name="Meng A."/>
            <person name="Brown T."/>
            <person name="Cohen L."/>
        </authorList>
    </citation>
    <scope>NUCLEOTIDE SEQUENCE</scope>
    <source>
        <strain evidence="13">Clade-D-RCC2572</strain>
    </source>
</reference>
<evidence type="ECO:0000256" key="11">
    <source>
        <dbReference type="SAM" id="MobiDB-lite"/>
    </source>
</evidence>
<evidence type="ECO:0000259" key="12">
    <source>
        <dbReference type="Pfam" id="PF12706"/>
    </source>
</evidence>
<evidence type="ECO:0000256" key="5">
    <source>
        <dbReference type="ARBA" id="ARBA00022694"/>
    </source>
</evidence>
<feature type="compositionally biased region" description="Polar residues" evidence="11">
    <location>
        <begin position="174"/>
        <end position="185"/>
    </location>
</feature>
<keyword evidence="5" id="KW-0819">tRNA processing</keyword>
<feature type="region of interest" description="Disordered" evidence="11">
    <location>
        <begin position="174"/>
        <end position="212"/>
    </location>
</feature>
<dbReference type="InterPro" id="IPR047151">
    <property type="entry name" value="RNZ2-like"/>
</dbReference>
<dbReference type="Gene3D" id="3.60.15.10">
    <property type="entry name" value="Ribonuclease Z/Hydroxyacylglutathione hydrolase-like"/>
    <property type="match status" value="2"/>
</dbReference>
<evidence type="ECO:0000256" key="2">
    <source>
        <dbReference type="ARBA" id="ARBA00001947"/>
    </source>
</evidence>
<keyword evidence="6" id="KW-0540">Nuclease</keyword>
<sequence length="770" mass="83771">MEDDVDRRPTALAPGAVRCTLTAAALDGVQPSLLVHASDGTEYVFEVPESYARCALEHRTRPSARLKACFVRATTSASIGGLTGLILRLSADGHERIAVVGPRGTIREVDAVRRCARFVHPKVDAVELDANTHLRQGDGIGCYADKSITVWPVFSSETECLTCDWERHRVSTMATNENSEDSTGIENDDDSRGSSDRAHEEGSESEGLLNEGTSATSDAAATDLCVGFVCEMRGANDSIGARFAVLNIDSISTLGKLNAHPMLSCVMKGKHTLDALFHFSPTEILHKIEYQSWAKAICSRNFACRSEYDLAFRASARVTVRLNTADFESFPIPKSFLAYCNDASNKDIGTCIYLGLSSSVHVKHGDKAEIEQQSVHQSDLDIEAVLEELVVSRPELADAARQSLKSLRDNITPNEIDDDSGTNKDVASALKARLLQGLGANKKQKSQVDPEVVFLGTGSAEPNKYRGSSGILIELPRPSSSMTKSWMLLDCGEGCTGALERLFGKNNMLHIVKHLKMIWISHHHADHMLGVRGILDMHVGVRPNEPLTVVGPSILKEWLQMSTVAKAAYRFVHSRELFAGPFGRLPPPPPSTQVNGASFSQPSKLNGNSRGAEVELLRITGLSRFEAVPVEHCRDAAALVMGCSTGWSLSYSGDCRPSRNFARAAKGCSVMIHEATFDNNLEDHAIRKRHSTTAEALQVANDANAEHIILTHFSQRYPKAINVDNVELELSKVPIIAFDGMRIRWSNLSASANKLHQVAAVLAPNDNASS</sequence>
<evidence type="ECO:0000256" key="3">
    <source>
        <dbReference type="ARBA" id="ARBA00007823"/>
    </source>
</evidence>
<proteinExistence type="inferred from homology"/>
<evidence type="ECO:0000256" key="8">
    <source>
        <dbReference type="ARBA" id="ARBA00022759"/>
    </source>
</evidence>
<evidence type="ECO:0000256" key="1">
    <source>
        <dbReference type="ARBA" id="ARBA00000402"/>
    </source>
</evidence>
<organism evidence="13">
    <name type="scientific">Ostreococcus mediterraneus</name>
    <dbReference type="NCBI Taxonomy" id="1486918"/>
    <lineage>
        <taxon>Eukaryota</taxon>
        <taxon>Viridiplantae</taxon>
        <taxon>Chlorophyta</taxon>
        <taxon>Mamiellophyceae</taxon>
        <taxon>Mamiellales</taxon>
        <taxon>Bathycoccaceae</taxon>
        <taxon>Ostreococcus</taxon>
    </lineage>
</organism>
<protein>
    <recommendedName>
        <fullName evidence="4">ribonuclease Z</fullName>
        <ecNumber evidence="4">3.1.26.11</ecNumber>
    </recommendedName>
</protein>
<dbReference type="EMBL" id="HBEW01000954">
    <property type="protein sequence ID" value="CAD8576731.1"/>
    <property type="molecule type" value="Transcribed_RNA"/>
</dbReference>
<dbReference type="InterPro" id="IPR036866">
    <property type="entry name" value="RibonucZ/Hydroxyglut_hydro"/>
</dbReference>
<dbReference type="PANTHER" id="PTHR12553">
    <property type="entry name" value="ZINC PHOSPHODIESTERASE ELAC PROTEIN 2"/>
    <property type="match status" value="1"/>
</dbReference>
<keyword evidence="9" id="KW-0378">Hydrolase</keyword>
<comment type="cofactor">
    <cofactor evidence="2">
        <name>Zn(2+)</name>
        <dbReference type="ChEBI" id="CHEBI:29105"/>
    </cofactor>
</comment>
<name>A0A7S0PIN0_9CHLO</name>